<proteinExistence type="predicted"/>
<dbReference type="AlphaFoldDB" id="A0A150P744"/>
<dbReference type="Gene3D" id="2.40.160.10">
    <property type="entry name" value="Porin"/>
    <property type="match status" value="1"/>
</dbReference>
<dbReference type="Proteomes" id="UP000075420">
    <property type="component" value="Unassembled WGS sequence"/>
</dbReference>
<organism evidence="2 3">
    <name type="scientific">Sorangium cellulosum</name>
    <name type="common">Polyangium cellulosum</name>
    <dbReference type="NCBI Taxonomy" id="56"/>
    <lineage>
        <taxon>Bacteria</taxon>
        <taxon>Pseudomonadati</taxon>
        <taxon>Myxococcota</taxon>
        <taxon>Polyangia</taxon>
        <taxon>Polyangiales</taxon>
        <taxon>Polyangiaceae</taxon>
        <taxon>Sorangium</taxon>
    </lineage>
</organism>
<gene>
    <name evidence="2" type="ORF">BE08_22470</name>
</gene>
<protein>
    <recommendedName>
        <fullName evidence="4">Phosphate-selective porin O and P</fullName>
    </recommendedName>
</protein>
<dbReference type="InterPro" id="IPR023614">
    <property type="entry name" value="Porin_dom_sf"/>
</dbReference>
<feature type="compositionally biased region" description="Low complexity" evidence="1">
    <location>
        <begin position="1"/>
        <end position="25"/>
    </location>
</feature>
<feature type="region of interest" description="Disordered" evidence="1">
    <location>
        <begin position="1"/>
        <end position="36"/>
    </location>
</feature>
<name>A0A150P744_SORCE</name>
<accession>A0A150P744</accession>
<evidence type="ECO:0000313" key="3">
    <source>
        <dbReference type="Proteomes" id="UP000075420"/>
    </source>
</evidence>
<reference evidence="2 3" key="1">
    <citation type="submission" date="2014-02" db="EMBL/GenBank/DDBJ databases">
        <title>The small core and large imbalanced accessory genome model reveals a collaborative survival strategy of Sorangium cellulosum strains in nature.</title>
        <authorList>
            <person name="Han K."/>
            <person name="Peng R."/>
            <person name="Blom J."/>
            <person name="Li Y.-Z."/>
        </authorList>
    </citation>
    <scope>NUCLEOTIDE SEQUENCE [LARGE SCALE GENOMIC DNA]</scope>
    <source>
        <strain evidence="2 3">So0157-25</strain>
    </source>
</reference>
<evidence type="ECO:0000256" key="1">
    <source>
        <dbReference type="SAM" id="MobiDB-lite"/>
    </source>
</evidence>
<evidence type="ECO:0000313" key="2">
    <source>
        <dbReference type="EMBL" id="KYF51495.1"/>
    </source>
</evidence>
<comment type="caution">
    <text evidence="2">The sequence shown here is derived from an EMBL/GenBank/DDBJ whole genome shotgun (WGS) entry which is preliminary data.</text>
</comment>
<evidence type="ECO:0008006" key="4">
    <source>
        <dbReference type="Google" id="ProtNLM"/>
    </source>
</evidence>
<dbReference type="EMBL" id="JELY01002819">
    <property type="protein sequence ID" value="KYF51495.1"/>
    <property type="molecule type" value="Genomic_DNA"/>
</dbReference>
<sequence>MPPGAAPAAVQPSAPDAAPAASDAADVPEHDPNLVTQDDLQGLRTDVENFKFQWQRERELHTARTTRGLLIGGIVQTRVGWNEQPVDSSTVKDRRATFSIGAALLSFNGSLYRDYEEGRNLVYRLRFGASPQQATNNSFLNLLDAQISYSPVSTLSPEDPVLLITLGQQLLPFGLEVPASEELKPVITNAQFTSRLALARRDIGLIVQGDLFPQVDYGYDYRVGTIAYAIGVVDGSGPNTPDDNTEKDILGRVAFTVPSDYNSWLRQLTVGGSVYFGWQNTYLQDEKKTLSGKGIKRRYGADLYYNHFPFGLTYEFIYGEDEVTLGATLDDPRKTELESLSHVATFFYSFGAQFLKSMRNQARYDDWWPKTYQPFFRVDIFDPDTGQARNRIDTYTLGFNVFFAETTKFQLNVNRQDDRAAKRGAKHEVLGQLQFGF</sequence>